<protein>
    <submittedName>
        <fullName evidence="1">Uncharacterized protein</fullName>
    </submittedName>
</protein>
<proteinExistence type="predicted"/>
<reference evidence="1" key="2">
    <citation type="submission" date="2025-09" db="UniProtKB">
        <authorList>
            <consortium name="EnsemblPlants"/>
        </authorList>
    </citation>
    <scope>IDENTIFICATION</scope>
</reference>
<dbReference type="EnsemblPlants" id="AVESA.00010b.r2.4AG0601850.1">
    <property type="protein sequence ID" value="AVESA.00010b.r2.4AG0601850.1.CDS"/>
    <property type="gene ID" value="AVESA.00010b.r2.4AG0601850"/>
</dbReference>
<dbReference type="Proteomes" id="UP001732700">
    <property type="component" value="Chromosome 4A"/>
</dbReference>
<reference evidence="1" key="1">
    <citation type="submission" date="2021-05" db="EMBL/GenBank/DDBJ databases">
        <authorList>
            <person name="Scholz U."/>
            <person name="Mascher M."/>
            <person name="Fiebig A."/>
        </authorList>
    </citation>
    <scope>NUCLEOTIDE SEQUENCE [LARGE SCALE GENOMIC DNA]</scope>
</reference>
<accession>A0ACD5W9Z9</accession>
<name>A0ACD5W9Z9_AVESA</name>
<evidence type="ECO:0000313" key="2">
    <source>
        <dbReference type="Proteomes" id="UP001732700"/>
    </source>
</evidence>
<organism evidence="1 2">
    <name type="scientific">Avena sativa</name>
    <name type="common">Oat</name>
    <dbReference type="NCBI Taxonomy" id="4498"/>
    <lineage>
        <taxon>Eukaryota</taxon>
        <taxon>Viridiplantae</taxon>
        <taxon>Streptophyta</taxon>
        <taxon>Embryophyta</taxon>
        <taxon>Tracheophyta</taxon>
        <taxon>Spermatophyta</taxon>
        <taxon>Magnoliopsida</taxon>
        <taxon>Liliopsida</taxon>
        <taxon>Poales</taxon>
        <taxon>Poaceae</taxon>
        <taxon>BOP clade</taxon>
        <taxon>Pooideae</taxon>
        <taxon>Poodae</taxon>
        <taxon>Poeae</taxon>
        <taxon>Poeae Chloroplast Group 1 (Aveneae type)</taxon>
        <taxon>Aveninae</taxon>
        <taxon>Avena</taxon>
    </lineage>
</organism>
<sequence>MPRRERRLGIAHINNRKERDITFHKRRVGLFKGVADLSALTGARVGIILQAENENLHSFGTPSAKPIVDAVLSGRTPSVDKEKATKIAQLQSELARVDMDNMTKEKKSQISFQHMKKIQDENPGMTTNLVFSKEEDLGLEDLYKLFNDLSRVKKDNQIQVLF</sequence>
<evidence type="ECO:0000313" key="1">
    <source>
        <dbReference type="EnsemblPlants" id="AVESA.00010b.r2.4AG0601850.1.CDS"/>
    </source>
</evidence>
<keyword evidence="2" id="KW-1185">Reference proteome</keyword>